<organism evidence="1 2">
    <name type="scientific">Imbroritus primus</name>
    <dbReference type="NCBI Taxonomy" id="3058603"/>
    <lineage>
        <taxon>Bacteria</taxon>
        <taxon>Pseudomonadati</taxon>
        <taxon>Pseudomonadota</taxon>
        <taxon>Betaproteobacteria</taxon>
        <taxon>Burkholderiales</taxon>
        <taxon>Burkholderiaceae</taxon>
        <taxon>Imbroritus</taxon>
    </lineage>
</organism>
<accession>A0ACD3SLF5</accession>
<proteinExistence type="predicted"/>
<name>A0ACD3SLF5_9BURK</name>
<evidence type="ECO:0000313" key="2">
    <source>
        <dbReference type="Proteomes" id="UP000004277"/>
    </source>
</evidence>
<sequence length="339" mass="38845">MRQTEWTGNTRRNGWKARYVAGLGLASRTSNGENSSMATPASRPADGLARRFSRRLRHVFRRLAVRLALVMMVAGLGACSALKSTYEQGDHLAYWWLDRYVDISSDQAPQVRSAIATFFRWHRREQLPAIAALLEQAKGHIQQPMAAQTVRHYQQEAQRLGHLAFRQALPDTAALLVTLTPAQIRHMQERMASDNAKYRRTFLAADEAERIDARMKKVMRYAELMYGDFTAEQERQIRIAVAAVVRTTAERLGLRERRQQAWLALAREVVTERPERSEVVRRLERFDATWREQANQSDSDAGIQLAVQIANLTTPAQRQHAVKRLQGWLDDTQALMRRS</sequence>
<keyword evidence="2" id="KW-1185">Reference proteome</keyword>
<dbReference type="EMBL" id="AKCV02000025">
    <property type="protein sequence ID" value="TMS57053.1"/>
    <property type="molecule type" value="Genomic_DNA"/>
</dbReference>
<gene>
    <name evidence="1" type="ORF">MW7_013910</name>
</gene>
<reference evidence="1" key="1">
    <citation type="submission" date="2019-05" db="EMBL/GenBank/DDBJ databases">
        <title>Revised genome assembly of Burkholderiaceae (previously Ralstonia) sp. PBA.</title>
        <authorList>
            <person name="Gan H.M."/>
        </authorList>
    </citation>
    <scope>NUCLEOTIDE SEQUENCE</scope>
    <source>
        <strain evidence="1">PBA</strain>
    </source>
</reference>
<evidence type="ECO:0000313" key="1">
    <source>
        <dbReference type="EMBL" id="TMS57053.1"/>
    </source>
</evidence>
<dbReference type="Proteomes" id="UP000004277">
    <property type="component" value="Unassembled WGS sequence"/>
</dbReference>
<protein>
    <submittedName>
        <fullName evidence="1">Uncharacterized protein</fullName>
    </submittedName>
</protein>
<comment type="caution">
    <text evidence="1">The sequence shown here is derived from an EMBL/GenBank/DDBJ whole genome shotgun (WGS) entry which is preliminary data.</text>
</comment>